<evidence type="ECO:0000313" key="2">
    <source>
        <dbReference type="Proteomes" id="UP000019478"/>
    </source>
</evidence>
<proteinExistence type="predicted"/>
<dbReference type="Proteomes" id="UP000019478">
    <property type="component" value="Unassembled WGS sequence"/>
</dbReference>
<protein>
    <submittedName>
        <fullName evidence="1">Uncharacterized protein</fullName>
    </submittedName>
</protein>
<reference evidence="1 2" key="1">
    <citation type="submission" date="2013-03" db="EMBL/GenBank/DDBJ databases">
        <title>The Genome Sequence of Capronia epimyces CBS 606.96.</title>
        <authorList>
            <consortium name="The Broad Institute Genomics Platform"/>
            <person name="Cuomo C."/>
            <person name="de Hoog S."/>
            <person name="Gorbushina A."/>
            <person name="Walker B."/>
            <person name="Young S.K."/>
            <person name="Zeng Q."/>
            <person name="Gargeya S."/>
            <person name="Fitzgerald M."/>
            <person name="Haas B."/>
            <person name="Abouelleil A."/>
            <person name="Allen A.W."/>
            <person name="Alvarado L."/>
            <person name="Arachchi H.M."/>
            <person name="Berlin A.M."/>
            <person name="Chapman S.B."/>
            <person name="Gainer-Dewar J."/>
            <person name="Goldberg J."/>
            <person name="Griggs A."/>
            <person name="Gujja S."/>
            <person name="Hansen M."/>
            <person name="Howarth C."/>
            <person name="Imamovic A."/>
            <person name="Ireland A."/>
            <person name="Larimer J."/>
            <person name="McCowan C."/>
            <person name="Murphy C."/>
            <person name="Pearson M."/>
            <person name="Poon T.W."/>
            <person name="Priest M."/>
            <person name="Roberts A."/>
            <person name="Saif S."/>
            <person name="Shea T."/>
            <person name="Sisk P."/>
            <person name="Sykes S."/>
            <person name="Wortman J."/>
            <person name="Nusbaum C."/>
            <person name="Birren B."/>
        </authorList>
    </citation>
    <scope>NUCLEOTIDE SEQUENCE [LARGE SCALE GENOMIC DNA]</scope>
    <source>
        <strain evidence="1 2">CBS 606.96</strain>
    </source>
</reference>
<dbReference type="eggNOG" id="ENOG502SJYB">
    <property type="taxonomic scope" value="Eukaryota"/>
</dbReference>
<keyword evidence="2" id="KW-1185">Reference proteome</keyword>
<gene>
    <name evidence="1" type="ORF">A1O3_04905</name>
</gene>
<dbReference type="GeneID" id="19169023"/>
<accession>W9XVH5</accession>
<dbReference type="HOGENOM" id="CLU_023878_1_1_1"/>
<dbReference type="AlphaFoldDB" id="W9XVH5"/>
<dbReference type="OrthoDB" id="5393196at2759"/>
<dbReference type="STRING" id="1182542.W9XVH5"/>
<organism evidence="1 2">
    <name type="scientific">Capronia epimyces CBS 606.96</name>
    <dbReference type="NCBI Taxonomy" id="1182542"/>
    <lineage>
        <taxon>Eukaryota</taxon>
        <taxon>Fungi</taxon>
        <taxon>Dikarya</taxon>
        <taxon>Ascomycota</taxon>
        <taxon>Pezizomycotina</taxon>
        <taxon>Eurotiomycetes</taxon>
        <taxon>Chaetothyriomycetidae</taxon>
        <taxon>Chaetothyriales</taxon>
        <taxon>Herpotrichiellaceae</taxon>
        <taxon>Capronia</taxon>
    </lineage>
</organism>
<evidence type="ECO:0000313" key="1">
    <source>
        <dbReference type="EMBL" id="EXJ84238.1"/>
    </source>
</evidence>
<dbReference type="EMBL" id="AMGY01000004">
    <property type="protein sequence ID" value="EXJ84238.1"/>
    <property type="molecule type" value="Genomic_DNA"/>
</dbReference>
<comment type="caution">
    <text evidence="1">The sequence shown here is derived from an EMBL/GenBank/DDBJ whole genome shotgun (WGS) entry which is preliminary data.</text>
</comment>
<name>W9XVH5_9EURO</name>
<sequence>MVPASTGFWDNLPKIQLTKNARRELDRRNTQAALNSQLADLHSHQQITQTQSTCSQSTCSQSLIPASEYLGSCRPKTLAKIKLSARNGGPYLSDLRDPLNRAMSFKLNPSDTERDTEMDTEIAQRSQSCGPYDGNFVQNLEDGGVYLDAHEFPKPANWTEIHQRLSQPRPSLSGSMFSEEEFLDFVARDESAKNEKMVKIRVIPIIEGRVKDWKCVAGENPFTNLDPLTAFTLAPGTPDTYYGARPEQLSLQVRDELSNQIIPSPEVGLPMVPNFFLQVKGPNGTPAVAIRQACYNGALGARGLHSLQSYGQDHLPSDNNAYTITNTYLDGTLKMYLTQRTQSSSPGSRPKYYMHMLGGWCMTGNLKTFREGAAYYRNGMEWAEEQRNEAIRRANERVGWEPPRRYLRKQ</sequence>
<dbReference type="RefSeq" id="XP_007733223.1">
    <property type="nucleotide sequence ID" value="XM_007735033.1"/>
</dbReference>